<dbReference type="InterPro" id="IPR001128">
    <property type="entry name" value="Cyt_P450"/>
</dbReference>
<keyword evidence="3" id="KW-1185">Reference proteome</keyword>
<reference evidence="2 3" key="1">
    <citation type="submission" date="2023-11" db="EMBL/GenBank/DDBJ databases">
        <title>Lentzea sokolovensis, sp. nov., Lentzea kristufkii, sp. nov., and Lentzea miocenensis, sp. nov., rare actinobacteria from Sokolov Coal Basin, Miocene lacustrine sediment, Czech Republic.</title>
        <authorList>
            <person name="Lara A."/>
            <person name="Kotroba L."/>
            <person name="Nouioui I."/>
            <person name="Neumann-Schaal M."/>
            <person name="Mast Y."/>
            <person name="Chronakova A."/>
        </authorList>
    </citation>
    <scope>NUCLEOTIDE SEQUENCE [LARGE SCALE GENOMIC DNA]</scope>
    <source>
        <strain evidence="2 3">BCCO 10_0798</strain>
    </source>
</reference>
<sequence>MAESATEKSPTTGLTLLTRDVMIDPYPAYALLREHDPVHWDEQLNGWVITRYDDIDHALRDHGTFSSRRLGLLVSSRVDTGRSPAMARFASLASHWMWMLDPPEHTRVRKLMNQGFSPRDVRRLEPLVRGIVTELVDALLAKGEFDLIAEFCYPVPALVLVELYGLPRSDAPLITRWCDAIKVFLGGSPDLGGSGAGAAAAIAEMIDYLTLVIADRRAAPRDDLVSSLVHAHDEGDRLNDDELCSNLLLLLMASFETTVDMLGNGLAGLLTQRDQWEMLVRDQGLAAGAVEEVLRHDGPVQLTHRLLTADVELRGRLLRQGQLAYLVRASGNRDPARFTDPDRIDITRGESGHFALGSGIHYCLGAGLSRLEGVHALTELARRVPGLALTSDGPLRWRADNLQFRGLAELPAHVGSPS</sequence>
<name>A0ABU4TS94_9PSEU</name>
<dbReference type="RefSeq" id="WP_319984900.1">
    <property type="nucleotide sequence ID" value="NZ_JAXAVV010000007.1"/>
</dbReference>
<evidence type="ECO:0000313" key="2">
    <source>
        <dbReference type="EMBL" id="MDX8050924.1"/>
    </source>
</evidence>
<dbReference type="Proteomes" id="UP001271792">
    <property type="component" value="Unassembled WGS sequence"/>
</dbReference>
<protein>
    <submittedName>
        <fullName evidence="2">Cytochrome P450</fullName>
    </submittedName>
</protein>
<dbReference type="PANTHER" id="PTHR46696">
    <property type="entry name" value="P450, PUTATIVE (EUROFUNG)-RELATED"/>
    <property type="match status" value="1"/>
</dbReference>
<dbReference type="InterPro" id="IPR002397">
    <property type="entry name" value="Cyt_P450_B"/>
</dbReference>
<dbReference type="Gene3D" id="1.10.630.10">
    <property type="entry name" value="Cytochrome P450"/>
    <property type="match status" value="1"/>
</dbReference>
<evidence type="ECO:0000256" key="1">
    <source>
        <dbReference type="ARBA" id="ARBA00010617"/>
    </source>
</evidence>
<evidence type="ECO:0000313" key="3">
    <source>
        <dbReference type="Proteomes" id="UP001271792"/>
    </source>
</evidence>
<comment type="similarity">
    <text evidence="1">Belongs to the cytochrome P450 family.</text>
</comment>
<organism evidence="2 3">
    <name type="scientific">Lentzea kristufekii</name>
    <dbReference type="NCBI Taxonomy" id="3095430"/>
    <lineage>
        <taxon>Bacteria</taxon>
        <taxon>Bacillati</taxon>
        <taxon>Actinomycetota</taxon>
        <taxon>Actinomycetes</taxon>
        <taxon>Pseudonocardiales</taxon>
        <taxon>Pseudonocardiaceae</taxon>
        <taxon>Lentzea</taxon>
    </lineage>
</organism>
<dbReference type="PANTHER" id="PTHR46696:SF1">
    <property type="entry name" value="CYTOCHROME P450 YJIB-RELATED"/>
    <property type="match status" value="1"/>
</dbReference>
<dbReference type="PRINTS" id="PR00359">
    <property type="entry name" value="BP450"/>
</dbReference>
<gene>
    <name evidence="2" type="ORF">SK571_16160</name>
</gene>
<dbReference type="Pfam" id="PF00067">
    <property type="entry name" value="p450"/>
    <property type="match status" value="1"/>
</dbReference>
<dbReference type="InterPro" id="IPR036396">
    <property type="entry name" value="Cyt_P450_sf"/>
</dbReference>
<proteinExistence type="inferred from homology"/>
<accession>A0ABU4TS94</accession>
<dbReference type="EMBL" id="JAXAVV010000007">
    <property type="protein sequence ID" value="MDX8050924.1"/>
    <property type="molecule type" value="Genomic_DNA"/>
</dbReference>
<comment type="caution">
    <text evidence="2">The sequence shown here is derived from an EMBL/GenBank/DDBJ whole genome shotgun (WGS) entry which is preliminary data.</text>
</comment>
<dbReference type="SUPFAM" id="SSF48264">
    <property type="entry name" value="Cytochrome P450"/>
    <property type="match status" value="1"/>
</dbReference>
<dbReference type="CDD" id="cd20625">
    <property type="entry name" value="CYP164-like"/>
    <property type="match status" value="1"/>
</dbReference>